<comment type="pathway">
    <text evidence="3">Carbohydrate biosynthesis; gluconeogenesis.</text>
</comment>
<dbReference type="GO" id="GO:0006094">
    <property type="term" value="P:gluconeogenesis"/>
    <property type="evidence" value="ECO:0007669"/>
    <property type="project" value="UniProtKB-UniPathway"/>
</dbReference>
<keyword evidence="18" id="KW-1185">Reference proteome</keyword>
<evidence type="ECO:0000256" key="6">
    <source>
        <dbReference type="ARBA" id="ARBA00022679"/>
    </source>
</evidence>
<dbReference type="GO" id="GO:0046872">
    <property type="term" value="F:metal ion binding"/>
    <property type="evidence" value="ECO:0007669"/>
    <property type="project" value="UniProtKB-KW"/>
</dbReference>
<comment type="cofactor">
    <cofactor evidence="1">
        <name>Mg(2+)</name>
        <dbReference type="ChEBI" id="CHEBI:18420"/>
    </cofactor>
</comment>
<dbReference type="InterPro" id="IPR015813">
    <property type="entry name" value="Pyrv/PenolPyrv_kinase-like_dom"/>
</dbReference>
<dbReference type="PROSITE" id="PS00370">
    <property type="entry name" value="PEP_ENZYMES_PHOS_SITE"/>
    <property type="match status" value="1"/>
</dbReference>
<reference evidence="17 18" key="1">
    <citation type="submission" date="2018-11" db="EMBL/GenBank/DDBJ databases">
        <title>Genome sequence of Saitozyma podzolica DSM 27192.</title>
        <authorList>
            <person name="Aliyu H."/>
            <person name="Gorte O."/>
            <person name="Ochsenreither K."/>
        </authorList>
    </citation>
    <scope>NUCLEOTIDE SEQUENCE [LARGE SCALE GENOMIC DNA]</scope>
    <source>
        <strain evidence="17 18">DSM 27192</strain>
    </source>
</reference>
<evidence type="ECO:0000256" key="8">
    <source>
        <dbReference type="ARBA" id="ARBA00022741"/>
    </source>
</evidence>
<keyword evidence="6" id="KW-0808">Transferase</keyword>
<comment type="similarity">
    <text evidence="4">Belongs to the PEP-utilizing enzyme family.</text>
</comment>
<dbReference type="GO" id="GO:0008986">
    <property type="term" value="F:pyruvate, water dikinase activity"/>
    <property type="evidence" value="ECO:0007669"/>
    <property type="project" value="UniProtKB-EC"/>
</dbReference>
<dbReference type="InterPro" id="IPR000121">
    <property type="entry name" value="PEP_util_C"/>
</dbReference>
<evidence type="ECO:0000259" key="14">
    <source>
        <dbReference type="Pfam" id="PF00391"/>
    </source>
</evidence>
<proteinExistence type="inferred from homology"/>
<evidence type="ECO:0000256" key="1">
    <source>
        <dbReference type="ARBA" id="ARBA00001946"/>
    </source>
</evidence>
<dbReference type="InterPro" id="IPR008279">
    <property type="entry name" value="PEP-util_enz_mobile_dom"/>
</dbReference>
<sequence>MKSLPYILPFQDVNLASIPEVGGKNASLGELIRNLRQSGVLIPDGFAVTAAAFRQHLKENNLESEVYGALEAVNILDPDALAPVAFAVREKIRSPPLPTAIEQGICEAYLALSRQYGEAESDVAVRSSATAEDLPTASFAGQQETYLNVRGRVRLLQAVRDCMASLFTDRAIVYRAERGFAQRDVALSVGIQKMVRSDLAAAGVIFTLDTESGFRDVVMITGSYGLGEMVVQGQVNPDEFWVHKSTLAEGYRSIIRRELGSKETKLVYATAGTSLVKELRVPVEDRQRPILTDDELLTLARWSVAIEKHYSERAGALTPMDIEWAKDGATGQLFIVQARPETVHAQAKGPLSVYRLRGKGKVLLRGKSVGSQIGAGKVCVAHDVTELRKLRPGEILVAPMTDPDWEPVLQRAAAVVTDHGGRTCHAAIVARELGIPCVVGTGTATEVAIGVQEMTVCCAEGDEGKVYEGLIPFSREEVDPKRLPPTSVPLMLNISKPEQAFFLGQLPTAGVGLARIEFIISGWIGAHPMALLHPELIKSSAVRSQLLDLTRTSRSPAEYFIGKLASGVAQIAAAFYPRPVIVRLSDFKTNEYAGLLGGKDFEPIEDNPMLGWRGASRYYHPNYREGFALECAALRRVRDEMGLRNLKVMVPFCRTVDEARKVLDEMATHGLRRGENGLEVYVMCEIPSNVILAEAFSELFDGFSIGSNDLTQLVLGIDRDSEILGPLWDEQNPAVEQMITSVVHKAHLYGRKVGLCGQAPSDHPEFARFLAGVGIDSISITSDALPKVAEVLARPSNS</sequence>
<keyword evidence="10" id="KW-0067">ATP-binding</keyword>
<evidence type="ECO:0000313" key="17">
    <source>
        <dbReference type="EMBL" id="RSH93202.1"/>
    </source>
</evidence>
<name>A0A427YQ31_9TREE</name>
<gene>
    <name evidence="17" type="ORF">EHS25_007555</name>
</gene>
<dbReference type="PANTHER" id="PTHR43030">
    <property type="entry name" value="PHOSPHOENOLPYRUVATE SYNTHASE"/>
    <property type="match status" value="1"/>
</dbReference>
<dbReference type="Gene3D" id="3.30.1490.20">
    <property type="entry name" value="ATP-grasp fold, A domain"/>
    <property type="match status" value="1"/>
</dbReference>
<dbReference type="STRING" id="1890683.A0A427YQ31"/>
<evidence type="ECO:0000256" key="3">
    <source>
        <dbReference type="ARBA" id="ARBA00004742"/>
    </source>
</evidence>
<dbReference type="Gene3D" id="3.30.470.20">
    <property type="entry name" value="ATP-grasp fold, B domain"/>
    <property type="match status" value="1"/>
</dbReference>
<dbReference type="InterPro" id="IPR018274">
    <property type="entry name" value="PEP_util_AS"/>
</dbReference>
<comment type="function">
    <text evidence="2">Catalyzes the phosphorylation of pyruvate to phosphoenolpyruvate.</text>
</comment>
<comment type="catalytic activity">
    <reaction evidence="13">
        <text>pyruvate + ATP + H2O = phosphoenolpyruvate + AMP + phosphate + 2 H(+)</text>
        <dbReference type="Rhea" id="RHEA:11364"/>
        <dbReference type="ChEBI" id="CHEBI:15361"/>
        <dbReference type="ChEBI" id="CHEBI:15377"/>
        <dbReference type="ChEBI" id="CHEBI:15378"/>
        <dbReference type="ChEBI" id="CHEBI:30616"/>
        <dbReference type="ChEBI" id="CHEBI:43474"/>
        <dbReference type="ChEBI" id="CHEBI:58702"/>
        <dbReference type="ChEBI" id="CHEBI:456215"/>
        <dbReference type="EC" id="2.7.9.2"/>
    </reaction>
</comment>
<dbReference type="FunFam" id="3.30.470.20:FF:000017">
    <property type="entry name" value="Phosphoenolpyruvate synthase"/>
    <property type="match status" value="1"/>
</dbReference>
<feature type="domain" description="PEP-utilising enzyme mobile" evidence="14">
    <location>
        <begin position="391"/>
        <end position="461"/>
    </location>
</feature>
<dbReference type="InterPro" id="IPR036637">
    <property type="entry name" value="Phosphohistidine_dom_sf"/>
</dbReference>
<evidence type="ECO:0000256" key="11">
    <source>
        <dbReference type="ARBA" id="ARBA00022842"/>
    </source>
</evidence>
<dbReference type="Pfam" id="PF01326">
    <property type="entry name" value="PPDK_N"/>
    <property type="match status" value="1"/>
</dbReference>
<keyword evidence="11" id="KW-0460">Magnesium</keyword>
<dbReference type="NCBIfam" id="TIGR01418">
    <property type="entry name" value="PEP_synth"/>
    <property type="match status" value="1"/>
</dbReference>
<dbReference type="AlphaFoldDB" id="A0A427YQ31"/>
<dbReference type="SUPFAM" id="SSF51621">
    <property type="entry name" value="Phosphoenolpyruvate/pyruvate domain"/>
    <property type="match status" value="1"/>
</dbReference>
<dbReference type="Proteomes" id="UP000279259">
    <property type="component" value="Unassembled WGS sequence"/>
</dbReference>
<dbReference type="InterPro" id="IPR013815">
    <property type="entry name" value="ATP_grasp_subdomain_1"/>
</dbReference>
<evidence type="ECO:0000256" key="13">
    <source>
        <dbReference type="ARBA" id="ARBA00047700"/>
    </source>
</evidence>
<dbReference type="Gene3D" id="3.50.30.10">
    <property type="entry name" value="Phosphohistidine domain"/>
    <property type="match status" value="1"/>
</dbReference>
<evidence type="ECO:0000256" key="2">
    <source>
        <dbReference type="ARBA" id="ARBA00002988"/>
    </source>
</evidence>
<dbReference type="PROSITE" id="PS00742">
    <property type="entry name" value="PEP_ENZYMES_2"/>
    <property type="match status" value="1"/>
</dbReference>
<dbReference type="Pfam" id="PF00391">
    <property type="entry name" value="PEP-utilizers"/>
    <property type="match status" value="1"/>
</dbReference>
<dbReference type="EMBL" id="RSCD01000004">
    <property type="protein sequence ID" value="RSH93202.1"/>
    <property type="molecule type" value="Genomic_DNA"/>
</dbReference>
<accession>A0A427YQ31</accession>
<dbReference type="FunFam" id="3.30.1490.20:FF:000010">
    <property type="entry name" value="Phosphoenolpyruvate synthase"/>
    <property type="match status" value="1"/>
</dbReference>
<keyword evidence="8" id="KW-0547">Nucleotide-binding</keyword>
<comment type="caution">
    <text evidence="17">The sequence shown here is derived from an EMBL/GenBank/DDBJ whole genome shotgun (WGS) entry which is preliminary data.</text>
</comment>
<evidence type="ECO:0000313" key="18">
    <source>
        <dbReference type="Proteomes" id="UP000279259"/>
    </source>
</evidence>
<dbReference type="Gene3D" id="3.20.20.60">
    <property type="entry name" value="Phosphoenolpyruvate-binding domains"/>
    <property type="match status" value="1"/>
</dbReference>
<dbReference type="InterPro" id="IPR023151">
    <property type="entry name" value="PEP_util_CS"/>
</dbReference>
<evidence type="ECO:0000259" key="15">
    <source>
        <dbReference type="Pfam" id="PF01326"/>
    </source>
</evidence>
<dbReference type="PIRSF" id="PIRSF000854">
    <property type="entry name" value="PEP_synthase"/>
    <property type="match status" value="1"/>
</dbReference>
<dbReference type="EC" id="2.7.9.2" evidence="5"/>
<dbReference type="SUPFAM" id="SSF52009">
    <property type="entry name" value="Phosphohistidine domain"/>
    <property type="match status" value="1"/>
</dbReference>
<evidence type="ECO:0000256" key="12">
    <source>
        <dbReference type="ARBA" id="ARBA00033470"/>
    </source>
</evidence>
<dbReference type="GO" id="GO:0005524">
    <property type="term" value="F:ATP binding"/>
    <property type="evidence" value="ECO:0007669"/>
    <property type="project" value="UniProtKB-KW"/>
</dbReference>
<protein>
    <recommendedName>
        <fullName evidence="5">pyruvate, water dikinase</fullName>
        <ecNumber evidence="5">2.7.9.2</ecNumber>
    </recommendedName>
    <alternativeName>
        <fullName evidence="12">Pyruvate, water dikinase</fullName>
    </alternativeName>
</protein>
<feature type="domain" description="Pyruvate phosphate dikinase AMP/ATP-binding" evidence="15">
    <location>
        <begin position="19"/>
        <end position="348"/>
    </location>
</feature>
<dbReference type="PANTHER" id="PTHR43030:SF1">
    <property type="entry name" value="PHOSPHOENOLPYRUVATE SYNTHASE"/>
    <property type="match status" value="1"/>
</dbReference>
<dbReference type="InterPro" id="IPR006319">
    <property type="entry name" value="PEP_synth"/>
</dbReference>
<evidence type="ECO:0000256" key="5">
    <source>
        <dbReference type="ARBA" id="ARBA00011996"/>
    </source>
</evidence>
<evidence type="ECO:0000256" key="9">
    <source>
        <dbReference type="ARBA" id="ARBA00022777"/>
    </source>
</evidence>
<dbReference type="InterPro" id="IPR040442">
    <property type="entry name" value="Pyrv_kinase-like_dom_sf"/>
</dbReference>
<feature type="domain" description="PEP-utilising enzyme C-terminal" evidence="16">
    <location>
        <begin position="487"/>
        <end position="793"/>
    </location>
</feature>
<dbReference type="NCBIfam" id="NF005057">
    <property type="entry name" value="PRK06464.1"/>
    <property type="match status" value="1"/>
</dbReference>
<organism evidence="17 18">
    <name type="scientific">Saitozyma podzolica</name>
    <dbReference type="NCBI Taxonomy" id="1890683"/>
    <lineage>
        <taxon>Eukaryota</taxon>
        <taxon>Fungi</taxon>
        <taxon>Dikarya</taxon>
        <taxon>Basidiomycota</taxon>
        <taxon>Agaricomycotina</taxon>
        <taxon>Tremellomycetes</taxon>
        <taxon>Tremellales</taxon>
        <taxon>Trimorphomycetaceae</taxon>
        <taxon>Saitozyma</taxon>
    </lineage>
</organism>
<evidence type="ECO:0000256" key="4">
    <source>
        <dbReference type="ARBA" id="ARBA00007837"/>
    </source>
</evidence>
<dbReference type="PRINTS" id="PR01736">
    <property type="entry name" value="PHPHTRNFRASE"/>
</dbReference>
<dbReference type="Pfam" id="PF02896">
    <property type="entry name" value="PEP-utilizers_C"/>
    <property type="match status" value="1"/>
</dbReference>
<evidence type="ECO:0000259" key="16">
    <source>
        <dbReference type="Pfam" id="PF02896"/>
    </source>
</evidence>
<keyword evidence="7" id="KW-0479">Metal-binding</keyword>
<dbReference type="OrthoDB" id="6123450at2759"/>
<keyword evidence="9" id="KW-0418">Kinase</keyword>
<dbReference type="SUPFAM" id="SSF56059">
    <property type="entry name" value="Glutathione synthetase ATP-binding domain-like"/>
    <property type="match status" value="1"/>
</dbReference>
<evidence type="ECO:0000256" key="10">
    <source>
        <dbReference type="ARBA" id="ARBA00022840"/>
    </source>
</evidence>
<dbReference type="InterPro" id="IPR002192">
    <property type="entry name" value="PPDK_AMP/ATP-bd"/>
</dbReference>
<evidence type="ECO:0000256" key="7">
    <source>
        <dbReference type="ARBA" id="ARBA00022723"/>
    </source>
</evidence>
<dbReference type="UniPathway" id="UPA00138"/>